<gene>
    <name evidence="1" type="ORF">Rumeso_01862</name>
</gene>
<evidence type="ECO:0008006" key="3">
    <source>
        <dbReference type="Google" id="ProtNLM"/>
    </source>
</evidence>
<keyword evidence="2" id="KW-1185">Reference proteome</keyword>
<organism evidence="1 2">
    <name type="scientific">Rubellimicrobium mesophilum DSM 19309</name>
    <dbReference type="NCBI Taxonomy" id="442562"/>
    <lineage>
        <taxon>Bacteria</taxon>
        <taxon>Pseudomonadati</taxon>
        <taxon>Pseudomonadota</taxon>
        <taxon>Alphaproteobacteria</taxon>
        <taxon>Rhodobacterales</taxon>
        <taxon>Roseobacteraceae</taxon>
        <taxon>Rubellimicrobium</taxon>
    </lineage>
</organism>
<dbReference type="Proteomes" id="UP000019666">
    <property type="component" value="Unassembled WGS sequence"/>
</dbReference>
<dbReference type="InterPro" id="IPR029055">
    <property type="entry name" value="Ntn_hydrolases_N"/>
</dbReference>
<name>A0A017HQ36_9RHOB</name>
<protein>
    <recommendedName>
        <fullName evidence="3">Peptidoglycan binding domain-containing protein</fullName>
    </recommendedName>
</protein>
<evidence type="ECO:0000313" key="2">
    <source>
        <dbReference type="Proteomes" id="UP000019666"/>
    </source>
</evidence>
<dbReference type="AlphaFoldDB" id="A0A017HQ36"/>
<dbReference type="STRING" id="442562.Rumeso_01862"/>
<dbReference type="RefSeq" id="WP_037281875.1">
    <property type="nucleotide sequence ID" value="NZ_KK088595.1"/>
</dbReference>
<dbReference type="HOGENOM" id="CLU_068244_0_1_5"/>
<proteinExistence type="predicted"/>
<dbReference type="EMBL" id="AOSK01000042">
    <property type="protein sequence ID" value="EYD76582.1"/>
    <property type="molecule type" value="Genomic_DNA"/>
</dbReference>
<dbReference type="SUPFAM" id="SSF56235">
    <property type="entry name" value="N-terminal nucleophile aminohydrolases (Ntn hydrolases)"/>
    <property type="match status" value="1"/>
</dbReference>
<dbReference type="OrthoDB" id="9790012at2"/>
<dbReference type="InterPro" id="IPR010430">
    <property type="entry name" value="DUF1028"/>
</dbReference>
<dbReference type="Gene3D" id="3.60.20.10">
    <property type="entry name" value="Glutamine Phosphoribosylpyrophosphate, subunit 1, domain 1"/>
    <property type="match status" value="1"/>
</dbReference>
<dbReference type="PATRIC" id="fig|442562.3.peg.1840"/>
<reference evidence="1 2" key="1">
    <citation type="submission" date="2013-02" db="EMBL/GenBank/DDBJ databases">
        <authorList>
            <person name="Fiebig A."/>
            <person name="Goeker M."/>
            <person name="Klenk H.-P.P."/>
        </authorList>
    </citation>
    <scope>NUCLEOTIDE SEQUENCE [LARGE SCALE GENOMIC DNA]</scope>
    <source>
        <strain evidence="1 2">DSM 19309</strain>
    </source>
</reference>
<sequence>MAHRVDPVVATFSVVAVDTRTGEAGVAVASKFLAVGSIVPWVAADVGAVATQALANATYGPNGLELMREGKSAEEALQQLTGADPGAERRQVGLVDFQGRAASHTGPGCQPWAGHRVGAGYACQGNMLAGPQVLEAMAKAFDVGSGKLEDRLFAALAAGDEAGGDRRGRQSAALIVRRKAGGYQGLSDTLIDLRVDDAPDPIAELRRLMDLNRLYFPGSEHRDTLPIEGEVLAELTGMVERADLFGNGRPATIWEAIDALVGAENLEERVDVKAKRIDKIALEHLRTVKRH</sequence>
<comment type="caution">
    <text evidence="1">The sequence shown here is derived from an EMBL/GenBank/DDBJ whole genome shotgun (WGS) entry which is preliminary data.</text>
</comment>
<accession>A0A017HQ36</accession>
<dbReference type="PANTHER" id="PTHR39328:SF1">
    <property type="entry name" value="BLL2871 PROTEIN"/>
    <property type="match status" value="1"/>
</dbReference>
<dbReference type="PANTHER" id="PTHR39328">
    <property type="entry name" value="BLL2871 PROTEIN"/>
    <property type="match status" value="1"/>
</dbReference>
<dbReference type="Pfam" id="PF06267">
    <property type="entry name" value="DUF1028"/>
    <property type="match status" value="1"/>
</dbReference>
<evidence type="ECO:0000313" key="1">
    <source>
        <dbReference type="EMBL" id="EYD76582.1"/>
    </source>
</evidence>